<accession>A0A9W6XNT0</accession>
<evidence type="ECO:0000313" key="2">
    <source>
        <dbReference type="EMBL" id="GMF43439.1"/>
    </source>
</evidence>
<evidence type="ECO:0000313" key="3">
    <source>
        <dbReference type="Proteomes" id="UP001165121"/>
    </source>
</evidence>
<dbReference type="AlphaFoldDB" id="A0A9W6XNT0"/>
<feature type="region of interest" description="Disordered" evidence="1">
    <location>
        <begin position="157"/>
        <end position="186"/>
    </location>
</feature>
<organism evidence="2 3">
    <name type="scientific">Phytophthora fragariaefolia</name>
    <dbReference type="NCBI Taxonomy" id="1490495"/>
    <lineage>
        <taxon>Eukaryota</taxon>
        <taxon>Sar</taxon>
        <taxon>Stramenopiles</taxon>
        <taxon>Oomycota</taxon>
        <taxon>Peronosporomycetes</taxon>
        <taxon>Peronosporales</taxon>
        <taxon>Peronosporaceae</taxon>
        <taxon>Phytophthora</taxon>
    </lineage>
</organism>
<protein>
    <submittedName>
        <fullName evidence="2">Unnamed protein product</fullName>
    </submittedName>
</protein>
<feature type="compositionally biased region" description="Acidic residues" evidence="1">
    <location>
        <begin position="175"/>
        <end position="184"/>
    </location>
</feature>
<comment type="caution">
    <text evidence="2">The sequence shown here is derived from an EMBL/GenBank/DDBJ whole genome shotgun (WGS) entry which is preliminary data.</text>
</comment>
<evidence type="ECO:0000256" key="1">
    <source>
        <dbReference type="SAM" id="MobiDB-lite"/>
    </source>
</evidence>
<gene>
    <name evidence="2" type="ORF">Pfra01_001468800</name>
</gene>
<dbReference type="Proteomes" id="UP001165121">
    <property type="component" value="Unassembled WGS sequence"/>
</dbReference>
<keyword evidence="3" id="KW-1185">Reference proteome</keyword>
<sequence length="218" mass="24182">MGPSTYYARVERQDGEMRGAHTNRAWTGRLVSDDLAVVVTDFVDEDDDEGSDRVRKEAQEMQIGSDGVPLVSPASKSGLRIDICSILSIARVKDPETQEPIVLLRRLRVHRYNLPPNSPVIHRELNKLLSYFNGDFHMAMLSDAYLNMSIDDHSSVAGSESVRSETEDKKVLGVEADEETEDEENRCVKKLKASPIKDAKVESVLNVAAPSSPSETQP</sequence>
<proteinExistence type="predicted"/>
<dbReference type="OrthoDB" id="164148at2759"/>
<feature type="compositionally biased region" description="Basic and acidic residues" evidence="1">
    <location>
        <begin position="162"/>
        <end position="172"/>
    </location>
</feature>
<name>A0A9W6XNT0_9STRA</name>
<dbReference type="EMBL" id="BSXT01001538">
    <property type="protein sequence ID" value="GMF43439.1"/>
    <property type="molecule type" value="Genomic_DNA"/>
</dbReference>
<reference evidence="2" key="1">
    <citation type="submission" date="2023-04" db="EMBL/GenBank/DDBJ databases">
        <title>Phytophthora fragariaefolia NBRC 109709.</title>
        <authorList>
            <person name="Ichikawa N."/>
            <person name="Sato H."/>
            <person name="Tonouchi N."/>
        </authorList>
    </citation>
    <scope>NUCLEOTIDE SEQUENCE</scope>
    <source>
        <strain evidence="2">NBRC 109709</strain>
    </source>
</reference>